<dbReference type="Proteomes" id="UP001250214">
    <property type="component" value="Unassembled WGS sequence"/>
</dbReference>
<dbReference type="SUPFAM" id="SSF64288">
    <property type="entry name" value="Chorismate lyase-like"/>
    <property type="match status" value="1"/>
</dbReference>
<dbReference type="SMART" id="SM00866">
    <property type="entry name" value="UTRA"/>
    <property type="match status" value="1"/>
</dbReference>
<name>A0ABU2HAT0_9ACTN</name>
<dbReference type="Pfam" id="PF07702">
    <property type="entry name" value="UTRA"/>
    <property type="match status" value="1"/>
</dbReference>
<accession>A0ABU2HAT0</accession>
<dbReference type="InterPro" id="IPR050679">
    <property type="entry name" value="Bact_HTH_transcr_reg"/>
</dbReference>
<proteinExistence type="predicted"/>
<dbReference type="PANTHER" id="PTHR44846">
    <property type="entry name" value="MANNOSYL-D-GLYCERATE TRANSPORT/METABOLISM SYSTEM REPRESSOR MNGR-RELATED"/>
    <property type="match status" value="1"/>
</dbReference>
<feature type="domain" description="UbiC transcription regulator-associated" evidence="1">
    <location>
        <begin position="31"/>
        <end position="172"/>
    </location>
</feature>
<evidence type="ECO:0000259" key="1">
    <source>
        <dbReference type="SMART" id="SM00866"/>
    </source>
</evidence>
<reference evidence="3" key="1">
    <citation type="submission" date="2023-07" db="EMBL/GenBank/DDBJ databases">
        <title>Novel species in the genus Lipingzhangella isolated from Sambhar Salt Lake.</title>
        <authorList>
            <person name="Jiya N."/>
            <person name="Kajale S."/>
            <person name="Sharma A."/>
        </authorList>
    </citation>
    <scope>NUCLEOTIDE SEQUENCE [LARGE SCALE GENOMIC DNA]</scope>
    <source>
        <strain evidence="3">LS1_29</strain>
    </source>
</reference>
<gene>
    <name evidence="2" type="ORF">RIF23_19235</name>
</gene>
<comment type="caution">
    <text evidence="2">The sequence shown here is derived from an EMBL/GenBank/DDBJ whole genome shotgun (WGS) entry which is preliminary data.</text>
</comment>
<evidence type="ECO:0000313" key="2">
    <source>
        <dbReference type="EMBL" id="MDS1272426.1"/>
    </source>
</evidence>
<keyword evidence="3" id="KW-1185">Reference proteome</keyword>
<dbReference type="EMBL" id="JAVLVT010000010">
    <property type="protein sequence ID" value="MDS1272426.1"/>
    <property type="molecule type" value="Genomic_DNA"/>
</dbReference>
<protein>
    <submittedName>
        <fullName evidence="2">UTRA domain-containing protein</fullName>
    </submittedName>
</protein>
<dbReference type="Gene3D" id="3.40.1410.10">
    <property type="entry name" value="Chorismate lyase-like"/>
    <property type="match status" value="1"/>
</dbReference>
<dbReference type="InterPro" id="IPR028978">
    <property type="entry name" value="Chorismate_lyase_/UTRA_dom_sf"/>
</dbReference>
<dbReference type="PANTHER" id="PTHR44846:SF17">
    <property type="entry name" value="GNTR-FAMILY TRANSCRIPTIONAL REGULATOR"/>
    <property type="match status" value="1"/>
</dbReference>
<sequence>MASGSWVSSSAAYVRPPEVGAPDAWTTEAAQRGGRGTQRIVHAGEVRAGPQVAPLLHMEEDQTVVVRRRIIYLDDVPTELTDTYYPASIAANTALAESAKIRGGAIALLHELGYVGSHVREEVSARLPDTGERDVLDLEETQPVLTLVRVTLDVTGTPIQADLMTMPAHRQRLRYEMPLP</sequence>
<evidence type="ECO:0000313" key="3">
    <source>
        <dbReference type="Proteomes" id="UP001250214"/>
    </source>
</evidence>
<dbReference type="InterPro" id="IPR011663">
    <property type="entry name" value="UTRA"/>
</dbReference>
<dbReference type="RefSeq" id="WP_310913990.1">
    <property type="nucleotide sequence ID" value="NZ_JAVLVT010000010.1"/>
</dbReference>
<organism evidence="2 3">
    <name type="scientific">Lipingzhangella rawalii</name>
    <dbReference type="NCBI Taxonomy" id="2055835"/>
    <lineage>
        <taxon>Bacteria</taxon>
        <taxon>Bacillati</taxon>
        <taxon>Actinomycetota</taxon>
        <taxon>Actinomycetes</taxon>
        <taxon>Streptosporangiales</taxon>
        <taxon>Nocardiopsidaceae</taxon>
        <taxon>Lipingzhangella</taxon>
    </lineage>
</organism>